<dbReference type="AlphaFoldDB" id="A0A1W9ZZW6"/>
<keyword evidence="2" id="KW-1185">Reference proteome</keyword>
<proteinExistence type="predicted"/>
<dbReference type="EMBL" id="MVHF01000062">
    <property type="protein sequence ID" value="ORA23387.1"/>
    <property type="molecule type" value="Genomic_DNA"/>
</dbReference>
<dbReference type="STRING" id="1927124.BST13_35120"/>
<comment type="caution">
    <text evidence="1">The sequence shown here is derived from an EMBL/GenBank/DDBJ whole genome shotgun (WGS) entry which is preliminary data.</text>
</comment>
<gene>
    <name evidence="1" type="ORF">BST13_35120</name>
</gene>
<organism evidence="1 2">
    <name type="scientific">Mycobacterium aquaticum</name>
    <dbReference type="NCBI Taxonomy" id="1927124"/>
    <lineage>
        <taxon>Bacteria</taxon>
        <taxon>Bacillati</taxon>
        <taxon>Actinomycetota</taxon>
        <taxon>Actinomycetes</taxon>
        <taxon>Mycobacteriales</taxon>
        <taxon>Mycobacteriaceae</taxon>
        <taxon>Mycobacterium</taxon>
    </lineage>
</organism>
<dbReference type="Proteomes" id="UP000192448">
    <property type="component" value="Unassembled WGS sequence"/>
</dbReference>
<evidence type="ECO:0000313" key="2">
    <source>
        <dbReference type="Proteomes" id="UP000192448"/>
    </source>
</evidence>
<accession>A0A1W9ZZW6</accession>
<name>A0A1W9ZZW6_9MYCO</name>
<sequence length="59" mass="6238">MVMRTIEVVDAELRVLAAYRRACAEAGHPVRSTAVMDRLLDERSVLADAGPGDQGAVGA</sequence>
<evidence type="ECO:0000313" key="1">
    <source>
        <dbReference type="EMBL" id="ORA23387.1"/>
    </source>
</evidence>
<protein>
    <submittedName>
        <fullName evidence="1">Uncharacterized protein</fullName>
    </submittedName>
</protein>
<reference evidence="1 2" key="1">
    <citation type="submission" date="2017-02" db="EMBL/GenBank/DDBJ databases">
        <title>The new phylogeny of genus Mycobacterium.</title>
        <authorList>
            <person name="Tortoli E."/>
            <person name="Trovato A."/>
            <person name="Cirillo D.M."/>
        </authorList>
    </citation>
    <scope>NUCLEOTIDE SEQUENCE [LARGE SCALE GENOMIC DNA]</scope>
    <source>
        <strain evidence="1 2">RW6</strain>
    </source>
</reference>